<dbReference type="SUPFAM" id="SSF56935">
    <property type="entry name" value="Porins"/>
    <property type="match status" value="1"/>
</dbReference>
<organism evidence="15 16">
    <name type="scientific">Glaciimonas soli</name>
    <dbReference type="NCBI Taxonomy" id="2590999"/>
    <lineage>
        <taxon>Bacteria</taxon>
        <taxon>Pseudomonadati</taxon>
        <taxon>Pseudomonadota</taxon>
        <taxon>Betaproteobacteria</taxon>
        <taxon>Burkholderiales</taxon>
        <taxon>Oxalobacteraceae</taxon>
        <taxon>Glaciimonas</taxon>
    </lineage>
</organism>
<dbReference type="Pfam" id="PF07715">
    <property type="entry name" value="Plug"/>
    <property type="match status" value="1"/>
</dbReference>
<comment type="similarity">
    <text evidence="11 12">Belongs to the TonB-dependent receptor family.</text>
</comment>
<evidence type="ECO:0000256" key="9">
    <source>
        <dbReference type="ARBA" id="ARBA00023136"/>
    </source>
</evidence>
<evidence type="ECO:0000256" key="4">
    <source>
        <dbReference type="ARBA" id="ARBA00022496"/>
    </source>
</evidence>
<keyword evidence="5 11" id="KW-0812">Transmembrane</keyword>
<evidence type="ECO:0000259" key="13">
    <source>
        <dbReference type="Pfam" id="PF00593"/>
    </source>
</evidence>
<keyword evidence="3 11" id="KW-1134">Transmembrane beta strand</keyword>
<keyword evidence="9 11" id="KW-0472">Membrane</keyword>
<feature type="domain" description="TonB-dependent receptor plug" evidence="14">
    <location>
        <begin position="58"/>
        <end position="165"/>
    </location>
</feature>
<comment type="caution">
    <text evidence="15">The sequence shown here is derived from an EMBL/GenBank/DDBJ whole genome shotgun (WGS) entry which is preliminary data.</text>
</comment>
<evidence type="ECO:0000256" key="2">
    <source>
        <dbReference type="ARBA" id="ARBA00022448"/>
    </source>
</evidence>
<keyword evidence="7" id="KW-0406">Ion transport</keyword>
<dbReference type="AlphaFoldDB" id="A0A843YRW1"/>
<keyword evidence="15" id="KW-0675">Receptor</keyword>
<comment type="subcellular location">
    <subcellularLocation>
        <location evidence="1 11">Cell outer membrane</location>
        <topology evidence="1 11">Multi-pass membrane protein</topology>
    </subcellularLocation>
</comment>
<dbReference type="EMBL" id="WINI01000008">
    <property type="protein sequence ID" value="MQR02295.1"/>
    <property type="molecule type" value="Genomic_DNA"/>
</dbReference>
<dbReference type="InterPro" id="IPR012910">
    <property type="entry name" value="Plug_dom"/>
</dbReference>
<dbReference type="OrthoDB" id="8538693at2"/>
<proteinExistence type="inferred from homology"/>
<evidence type="ECO:0000256" key="7">
    <source>
        <dbReference type="ARBA" id="ARBA00023065"/>
    </source>
</evidence>
<dbReference type="InterPro" id="IPR039426">
    <property type="entry name" value="TonB-dep_rcpt-like"/>
</dbReference>
<keyword evidence="16" id="KW-1185">Reference proteome</keyword>
<keyword evidence="6" id="KW-0408">Iron</keyword>
<gene>
    <name evidence="15" type="ORF">GEV47_16585</name>
</gene>
<dbReference type="InterPro" id="IPR036942">
    <property type="entry name" value="Beta-barrel_TonB_sf"/>
</dbReference>
<dbReference type="Proteomes" id="UP000451565">
    <property type="component" value="Unassembled WGS sequence"/>
</dbReference>
<evidence type="ECO:0000313" key="15">
    <source>
        <dbReference type="EMBL" id="MQR02295.1"/>
    </source>
</evidence>
<reference evidence="15 16" key="1">
    <citation type="submission" date="2019-10" db="EMBL/GenBank/DDBJ databases">
        <title>Glaciimonas soli sp. nov., a psychrophilic bacterium isolated from the forest soil of a high elevation mountain in Taiwan.</title>
        <authorList>
            <person name="Wang L.-T."/>
            <person name="Shieh W.Y."/>
        </authorList>
    </citation>
    <scope>NUCLEOTIDE SEQUENCE [LARGE SCALE GENOMIC DNA]</scope>
    <source>
        <strain evidence="15 16">GS1</strain>
    </source>
</reference>
<evidence type="ECO:0000256" key="5">
    <source>
        <dbReference type="ARBA" id="ARBA00022692"/>
    </source>
</evidence>
<evidence type="ECO:0000256" key="10">
    <source>
        <dbReference type="ARBA" id="ARBA00023237"/>
    </source>
</evidence>
<dbReference type="PANTHER" id="PTHR32552">
    <property type="entry name" value="FERRICHROME IRON RECEPTOR-RELATED"/>
    <property type="match status" value="1"/>
</dbReference>
<evidence type="ECO:0000313" key="16">
    <source>
        <dbReference type="Proteomes" id="UP000451565"/>
    </source>
</evidence>
<evidence type="ECO:0000259" key="14">
    <source>
        <dbReference type="Pfam" id="PF07715"/>
    </source>
</evidence>
<keyword evidence="10 11" id="KW-0998">Cell outer membrane</keyword>
<evidence type="ECO:0000256" key="8">
    <source>
        <dbReference type="ARBA" id="ARBA00023077"/>
    </source>
</evidence>
<dbReference type="InterPro" id="IPR000531">
    <property type="entry name" value="Beta-barrel_TonB"/>
</dbReference>
<evidence type="ECO:0000256" key="12">
    <source>
        <dbReference type="RuleBase" id="RU003357"/>
    </source>
</evidence>
<keyword evidence="8 12" id="KW-0798">TonB box</keyword>
<protein>
    <submittedName>
        <fullName evidence="15">TonB-dependent receptor</fullName>
    </submittedName>
</protein>
<evidence type="ECO:0000256" key="1">
    <source>
        <dbReference type="ARBA" id="ARBA00004571"/>
    </source>
</evidence>
<name>A0A843YRW1_9BURK</name>
<dbReference type="PROSITE" id="PS52016">
    <property type="entry name" value="TONB_DEPENDENT_REC_3"/>
    <property type="match status" value="1"/>
</dbReference>
<keyword evidence="2 11" id="KW-0813">Transport</keyword>
<keyword evidence="4" id="KW-0410">Iron transport</keyword>
<evidence type="ECO:0000256" key="11">
    <source>
        <dbReference type="PROSITE-ProRule" id="PRU01360"/>
    </source>
</evidence>
<dbReference type="Pfam" id="PF00593">
    <property type="entry name" value="TonB_dep_Rec_b-barrel"/>
    <property type="match status" value="1"/>
</dbReference>
<evidence type="ECO:0000256" key="6">
    <source>
        <dbReference type="ARBA" id="ARBA00023004"/>
    </source>
</evidence>
<dbReference type="Gene3D" id="2.40.170.20">
    <property type="entry name" value="TonB-dependent receptor, beta-barrel domain"/>
    <property type="match status" value="1"/>
</dbReference>
<evidence type="ECO:0000256" key="3">
    <source>
        <dbReference type="ARBA" id="ARBA00022452"/>
    </source>
</evidence>
<dbReference type="PANTHER" id="PTHR32552:SF81">
    <property type="entry name" value="TONB-DEPENDENT OUTER MEMBRANE RECEPTOR"/>
    <property type="match status" value="1"/>
</dbReference>
<feature type="domain" description="TonB-dependent receptor-like beta-barrel" evidence="13">
    <location>
        <begin position="297"/>
        <end position="743"/>
    </location>
</feature>
<dbReference type="GO" id="GO:0009279">
    <property type="term" value="C:cell outer membrane"/>
    <property type="evidence" value="ECO:0007669"/>
    <property type="project" value="UniProtKB-SubCell"/>
</dbReference>
<accession>A0A843YRW1</accession>
<sequence length="784" mass="84196">MPALMAAYPVYAQAADDSINSAAKITDANKYDQAQAAETTAETLQTVTVSARRRDENAQNVPVAISVLSGKTLEDQRVYTVQDLQQLLPNTTVTLAQPRQASIGVRGIGNNSGNSDGIDGSVGIYLDNVYLGRASMAVTDLLDIDQIALLRGPQGTLFGKNTTAGLLNISTREPTFTPENSIEAAAGSHGYYQGKATVSGPISATLAGRLTVTDTHQDGNVENLANGENLNGGTRRGIRGQLLYKPDDSFSLRLIADYSEENFTNGVPVLYSIGPTVNGVNKYLAVSKLLGNEPVTNPDLYRLNFNGNQNVSVHQGGASAEANWRLTDGFKLTSVTAWRYWDYTPVNGVFAPTLVNYGTSDNDNQFSQEVRLASPTGGAFDYVVGAYYFHQHLNNDTFLDYGPKADIGIVGKNLGILNNVISNSPGEIDTNSYALFAQDTWHATSRFDVTTGLRGTYEEKSGWVNREAPLNTLPGTAPYWSTFGLSPYDSGNLTIHNFSPSALLNLSYKLDQDVLGYVTLSHGEKSGGLSIVGVSNAPALGSSSLLIGPERANSAELGIKSELLDRRLQINANLFWTGVNNYQATTFLAGANGVSLPTLVNVGDVRSRGAELEVKAKPSQGLTLGFNTSFTDATYLSYEKAPCPAEIADLPHAPASCNLTGQPLAGVPRWTANLSAEYQYRVSDNVNQYVAGSYAWRSSTFGAADNSIYSEIPAYGLVNLATGWRVNLNGNQSWELSLWARNLLDKHYYLAVYSAGAGTQASGLYYNASVGQSRTLGVTARYNF</sequence>
<dbReference type="GO" id="GO:0006826">
    <property type="term" value="P:iron ion transport"/>
    <property type="evidence" value="ECO:0007669"/>
    <property type="project" value="UniProtKB-KW"/>
</dbReference>